<dbReference type="Proteomes" id="UP000004816">
    <property type="component" value="Unassembled WGS sequence"/>
</dbReference>
<dbReference type="EMBL" id="ACZI02000002">
    <property type="protein sequence ID" value="EFV12974.2"/>
    <property type="molecule type" value="Genomic_DNA"/>
</dbReference>
<reference evidence="7 8" key="1">
    <citation type="journal article" date="2011" name="Stand. Genomic Sci.">
        <title>High quality draft genome sequence of Segniliparus rugosus CDC 945(T)= (ATCC BAA-974(T)).</title>
        <authorList>
            <person name="Earl A.M."/>
            <person name="Desjardins C.A."/>
            <person name="Fitzgerald M.G."/>
            <person name="Arachchi H.M."/>
            <person name="Zeng Q."/>
            <person name="Mehta T."/>
            <person name="Griggs A."/>
            <person name="Birren B.W."/>
            <person name="Toney N.C."/>
            <person name="Carr J."/>
            <person name="Posey J."/>
            <person name="Butler W.R."/>
        </authorList>
    </citation>
    <scope>NUCLEOTIDE SEQUENCE [LARGE SCALE GENOMIC DNA]</scope>
    <source>
        <strain evidence="8">ATCC BAA-974 / DSM 45345 / CCUG 50838 / CIP 108380 / JCM 13579 / CDC 945</strain>
    </source>
</reference>
<keyword evidence="4 6" id="KW-1133">Transmembrane helix</keyword>
<dbReference type="HOGENOM" id="CLU_007946_20_2_11"/>
<feature type="transmembrane region" description="Helical" evidence="6">
    <location>
        <begin position="352"/>
        <end position="373"/>
    </location>
</feature>
<dbReference type="PANTHER" id="PTHR42770">
    <property type="entry name" value="AMINO ACID TRANSPORTER-RELATED"/>
    <property type="match status" value="1"/>
</dbReference>
<dbReference type="eggNOG" id="COG0531">
    <property type="taxonomic scope" value="Bacteria"/>
</dbReference>
<evidence type="ECO:0000256" key="2">
    <source>
        <dbReference type="ARBA" id="ARBA00022475"/>
    </source>
</evidence>
<feature type="transmembrane region" description="Helical" evidence="6">
    <location>
        <begin position="252"/>
        <end position="278"/>
    </location>
</feature>
<gene>
    <name evidence="7" type="ORF">HMPREF9336_02133</name>
</gene>
<feature type="transmembrane region" description="Helical" evidence="6">
    <location>
        <begin position="219"/>
        <end position="240"/>
    </location>
</feature>
<feature type="transmembrane region" description="Helical" evidence="6">
    <location>
        <begin position="298"/>
        <end position="320"/>
    </location>
</feature>
<keyword evidence="5 6" id="KW-0472">Membrane</keyword>
<evidence type="ECO:0000256" key="1">
    <source>
        <dbReference type="ARBA" id="ARBA00004651"/>
    </source>
</evidence>
<sequence>MPSLPIVEEIEDAKARQSAGTGLAAGTMGGVELMAQSTAGIAPSAVMVSGATLVAASAGPGTLYSYAVSLGVLLLVGWCVAKVARLRPGEDLLSHITAAFGRAVGFVGSMGLAFGYLLIAVGCVAQFAQYTKPLFGVAPPVSAGAPGTSFGFTFVIEVVCVAAASVMMIRGVRVSAWTGVVLEVLSIGAILLVLTLALVRHGLSAAPLLATGITPGQVVAGMVLAILGFVGFESAACLSVEAKDPQRTIPRAVFGSALLAGALYLCSSYAQVVSFGGADKLSADATPLNTLADGIGQHWLALVIDLGAVASNFACVTGSLTAASRVLHSMGESRLVHAKIGSAHPKRRTPHIAILLLSATALAVAVGMALSGVNELDVYSYSGTLGTFGYMMAYILMGLGAPVLLRKLAPQAGVALAAAVGGAVAICLAYVFYRNVYPVPEWPTSLMPWLFVGVLLAASAWYVAGPARRRGEPRPARALVESAG</sequence>
<dbReference type="RefSeq" id="WP_021030233.1">
    <property type="nucleotide sequence ID" value="NZ_KI391953.1"/>
</dbReference>
<feature type="transmembrane region" description="Helical" evidence="6">
    <location>
        <begin position="176"/>
        <end position="199"/>
    </location>
</feature>
<keyword evidence="3 6" id="KW-0812">Transmembrane</keyword>
<dbReference type="PIRSF" id="PIRSF006060">
    <property type="entry name" value="AA_transporter"/>
    <property type="match status" value="1"/>
</dbReference>
<feature type="transmembrane region" description="Helical" evidence="6">
    <location>
        <begin position="385"/>
        <end position="405"/>
    </location>
</feature>
<dbReference type="InterPro" id="IPR050367">
    <property type="entry name" value="APC_superfamily"/>
</dbReference>
<feature type="transmembrane region" description="Helical" evidence="6">
    <location>
        <begin position="412"/>
        <end position="433"/>
    </location>
</feature>
<dbReference type="PANTHER" id="PTHR42770:SF16">
    <property type="entry name" value="AMINO ACID PERMEASE"/>
    <property type="match status" value="1"/>
</dbReference>
<dbReference type="Pfam" id="PF13520">
    <property type="entry name" value="AA_permease_2"/>
    <property type="match status" value="1"/>
</dbReference>
<dbReference type="AlphaFoldDB" id="E5XRL1"/>
<evidence type="ECO:0000256" key="5">
    <source>
        <dbReference type="ARBA" id="ARBA00023136"/>
    </source>
</evidence>
<dbReference type="OrthoDB" id="3790922at2"/>
<evidence type="ECO:0008006" key="9">
    <source>
        <dbReference type="Google" id="ProtNLM"/>
    </source>
</evidence>
<dbReference type="Gene3D" id="1.20.1740.10">
    <property type="entry name" value="Amino acid/polyamine transporter I"/>
    <property type="match status" value="1"/>
</dbReference>
<accession>E5XRL1</accession>
<evidence type="ECO:0000256" key="6">
    <source>
        <dbReference type="SAM" id="Phobius"/>
    </source>
</evidence>
<dbReference type="GO" id="GO:0005886">
    <property type="term" value="C:plasma membrane"/>
    <property type="evidence" value="ECO:0007669"/>
    <property type="project" value="UniProtKB-SubCell"/>
</dbReference>
<feature type="transmembrane region" description="Helical" evidence="6">
    <location>
        <begin position="104"/>
        <end position="128"/>
    </location>
</feature>
<evidence type="ECO:0000313" key="7">
    <source>
        <dbReference type="EMBL" id="EFV12974.2"/>
    </source>
</evidence>
<evidence type="ECO:0000256" key="3">
    <source>
        <dbReference type="ARBA" id="ARBA00022692"/>
    </source>
</evidence>
<name>E5XRL1_SEGRC</name>
<evidence type="ECO:0000313" key="8">
    <source>
        <dbReference type="Proteomes" id="UP000004816"/>
    </source>
</evidence>
<keyword evidence="8" id="KW-1185">Reference proteome</keyword>
<proteinExistence type="predicted"/>
<comment type="subcellular location">
    <subcellularLocation>
        <location evidence="1">Cell membrane</location>
        <topology evidence="1">Multi-pass membrane protein</topology>
    </subcellularLocation>
</comment>
<protein>
    <recommendedName>
        <fullName evidence="9">Amino acid transporter</fullName>
    </recommendedName>
</protein>
<feature type="transmembrane region" description="Helical" evidence="6">
    <location>
        <begin position="148"/>
        <end position="169"/>
    </location>
</feature>
<feature type="transmembrane region" description="Helical" evidence="6">
    <location>
        <begin position="63"/>
        <end position="84"/>
    </location>
</feature>
<comment type="caution">
    <text evidence="7">The sequence shown here is derived from an EMBL/GenBank/DDBJ whole genome shotgun (WGS) entry which is preliminary data.</text>
</comment>
<keyword evidence="2" id="KW-1003">Cell membrane</keyword>
<evidence type="ECO:0000256" key="4">
    <source>
        <dbReference type="ARBA" id="ARBA00022989"/>
    </source>
</evidence>
<organism evidence="7 8">
    <name type="scientific">Segniliparus rugosus (strain ATCC BAA-974 / DSM 45345 / CCUG 50838 / CIP 108380 / JCM 13579 / CDC 945)</name>
    <dbReference type="NCBI Taxonomy" id="679197"/>
    <lineage>
        <taxon>Bacteria</taxon>
        <taxon>Bacillati</taxon>
        <taxon>Actinomycetota</taxon>
        <taxon>Actinomycetes</taxon>
        <taxon>Mycobacteriales</taxon>
        <taxon>Segniliparaceae</taxon>
        <taxon>Segniliparus</taxon>
    </lineage>
</organism>
<dbReference type="InterPro" id="IPR002293">
    <property type="entry name" value="AA/rel_permease1"/>
</dbReference>
<dbReference type="STRING" id="679197.HMPREF9336_02133"/>
<dbReference type="GO" id="GO:0022857">
    <property type="term" value="F:transmembrane transporter activity"/>
    <property type="evidence" value="ECO:0007669"/>
    <property type="project" value="InterPro"/>
</dbReference>
<feature type="transmembrane region" description="Helical" evidence="6">
    <location>
        <begin position="445"/>
        <end position="464"/>
    </location>
</feature>